<organism evidence="1 2">
    <name type="scientific">Robiginitalea marina</name>
    <dbReference type="NCBI Taxonomy" id="2954105"/>
    <lineage>
        <taxon>Bacteria</taxon>
        <taxon>Pseudomonadati</taxon>
        <taxon>Bacteroidota</taxon>
        <taxon>Flavobacteriia</taxon>
        <taxon>Flavobacteriales</taxon>
        <taxon>Flavobacteriaceae</taxon>
        <taxon>Robiginitalea</taxon>
    </lineage>
</organism>
<evidence type="ECO:0000313" key="1">
    <source>
        <dbReference type="EMBL" id="MCO5723805.1"/>
    </source>
</evidence>
<dbReference type="InterPro" id="IPR013078">
    <property type="entry name" value="His_Pase_superF_clade-1"/>
</dbReference>
<dbReference type="CDD" id="cd07067">
    <property type="entry name" value="HP_PGM_like"/>
    <property type="match status" value="1"/>
</dbReference>
<dbReference type="PANTHER" id="PTHR47623:SF1">
    <property type="entry name" value="OS09G0287300 PROTEIN"/>
    <property type="match status" value="1"/>
</dbReference>
<comment type="caution">
    <text evidence="1">The sequence shown here is derived from an EMBL/GenBank/DDBJ whole genome shotgun (WGS) entry which is preliminary data.</text>
</comment>
<sequence>MKELILVRHAKSSWDYDADDADRPLKERGISDAHRVAAAVAARLPEVQAVFSSPANRALHTCMILMRELGIPLEKLRVHRDLYDFSGTSVRDFVHGLDEGLHRVMVFGHNHAMTYIANAWGNKYVENVPTAGLVYLDLQAATWKEVSTGKTRMTVFPGQLK</sequence>
<dbReference type="PANTHER" id="PTHR47623">
    <property type="entry name" value="OS09G0287300 PROTEIN"/>
    <property type="match status" value="1"/>
</dbReference>
<reference evidence="1 2" key="1">
    <citation type="submission" date="2022-06" db="EMBL/GenBank/DDBJ databases">
        <authorList>
            <person name="Xuan X."/>
        </authorList>
    </citation>
    <scope>NUCLEOTIDE SEQUENCE [LARGE SCALE GENOMIC DNA]</scope>
    <source>
        <strain evidence="1 2">2V75</strain>
    </source>
</reference>
<dbReference type="SMART" id="SM00855">
    <property type="entry name" value="PGAM"/>
    <property type="match status" value="1"/>
</dbReference>
<dbReference type="EMBL" id="JAMXIB010000002">
    <property type="protein sequence ID" value="MCO5723805.1"/>
    <property type="molecule type" value="Genomic_DNA"/>
</dbReference>
<proteinExistence type="predicted"/>
<dbReference type="InterPro" id="IPR029033">
    <property type="entry name" value="His_PPase_superfam"/>
</dbReference>
<gene>
    <name evidence="1" type="ORF">NG653_02985</name>
</gene>
<dbReference type="SUPFAM" id="SSF53254">
    <property type="entry name" value="Phosphoglycerate mutase-like"/>
    <property type="match status" value="1"/>
</dbReference>
<dbReference type="Proteomes" id="UP001206312">
    <property type="component" value="Unassembled WGS sequence"/>
</dbReference>
<keyword evidence="2" id="KW-1185">Reference proteome</keyword>
<dbReference type="Pfam" id="PF00300">
    <property type="entry name" value="His_Phos_1"/>
    <property type="match status" value="1"/>
</dbReference>
<dbReference type="Gene3D" id="3.40.50.1240">
    <property type="entry name" value="Phosphoglycerate mutase-like"/>
    <property type="match status" value="1"/>
</dbReference>
<protein>
    <submittedName>
        <fullName evidence="1">Histidine phosphatase family protein</fullName>
    </submittedName>
</protein>
<dbReference type="RefSeq" id="WP_252740184.1">
    <property type="nucleotide sequence ID" value="NZ_JAMXIB010000002.1"/>
</dbReference>
<accession>A0ABT1AUT4</accession>
<name>A0ABT1AUT4_9FLAO</name>
<evidence type="ECO:0000313" key="2">
    <source>
        <dbReference type="Proteomes" id="UP001206312"/>
    </source>
</evidence>